<protein>
    <recommendedName>
        <fullName evidence="1">UspA domain-containing protein</fullName>
    </recommendedName>
</protein>
<dbReference type="SUPFAM" id="SSF52402">
    <property type="entry name" value="Adenine nucleotide alpha hydrolases-like"/>
    <property type="match status" value="1"/>
</dbReference>
<dbReference type="Pfam" id="PF00582">
    <property type="entry name" value="Usp"/>
    <property type="match status" value="1"/>
</dbReference>
<accession>A0A250WTC6</accession>
<dbReference type="PANTHER" id="PTHR31964">
    <property type="entry name" value="ADENINE NUCLEOTIDE ALPHA HYDROLASES-LIKE SUPERFAMILY PROTEIN"/>
    <property type="match status" value="1"/>
</dbReference>
<dbReference type="Gene3D" id="3.40.50.620">
    <property type="entry name" value="HUPs"/>
    <property type="match status" value="1"/>
</dbReference>
<dbReference type="Proteomes" id="UP000232323">
    <property type="component" value="Unassembled WGS sequence"/>
</dbReference>
<reference evidence="2 3" key="1">
    <citation type="submission" date="2017-08" db="EMBL/GenBank/DDBJ databases">
        <title>Acidophilic green algal genome provides insights into adaptation to an acidic environment.</title>
        <authorList>
            <person name="Hirooka S."/>
            <person name="Hirose Y."/>
            <person name="Kanesaki Y."/>
            <person name="Higuchi S."/>
            <person name="Fujiwara T."/>
            <person name="Onuma R."/>
            <person name="Era A."/>
            <person name="Ohbayashi R."/>
            <person name="Uzuka A."/>
            <person name="Nozaki H."/>
            <person name="Yoshikawa H."/>
            <person name="Miyagishima S.Y."/>
        </authorList>
    </citation>
    <scope>NUCLEOTIDE SEQUENCE [LARGE SCALE GENOMIC DNA]</scope>
    <source>
        <strain evidence="2 3">NIES-2499</strain>
    </source>
</reference>
<dbReference type="OrthoDB" id="843225at2759"/>
<evidence type="ECO:0000313" key="2">
    <source>
        <dbReference type="EMBL" id="GAX73912.1"/>
    </source>
</evidence>
<gene>
    <name evidence="2" type="ORF">CEUSTIGMA_g1362.t1</name>
</gene>
<name>A0A250WTC6_9CHLO</name>
<feature type="domain" description="UspA" evidence="1">
    <location>
        <begin position="19"/>
        <end position="140"/>
    </location>
</feature>
<keyword evidence="3" id="KW-1185">Reference proteome</keyword>
<comment type="caution">
    <text evidence="2">The sequence shown here is derived from an EMBL/GenBank/DDBJ whole genome shotgun (WGS) entry which is preliminary data.</text>
</comment>
<dbReference type="CDD" id="cd23659">
    <property type="entry name" value="USP_At3g01520-like"/>
    <property type="match status" value="1"/>
</dbReference>
<dbReference type="InterPro" id="IPR006016">
    <property type="entry name" value="UspA"/>
</dbReference>
<proteinExistence type="predicted"/>
<evidence type="ECO:0000259" key="1">
    <source>
        <dbReference type="Pfam" id="PF00582"/>
    </source>
</evidence>
<dbReference type="STRING" id="1157962.A0A250WTC6"/>
<sequence length="142" mass="15821">MEFLPKRNILITLDERDLVHLLHVIAPAQSVMLSTDLMGMGDVIENDEETERRLVHASEFMAVGFVQLLRDQKIPHKIEIVKFAVDSDSVGSLVCKRAEQLNAAAVVLAKHNKGSIKEFFVGSVTNYCTKHCKSPIVVIHAD</sequence>
<dbReference type="InterPro" id="IPR014729">
    <property type="entry name" value="Rossmann-like_a/b/a_fold"/>
</dbReference>
<dbReference type="AlphaFoldDB" id="A0A250WTC6"/>
<organism evidence="2 3">
    <name type="scientific">Chlamydomonas eustigma</name>
    <dbReference type="NCBI Taxonomy" id="1157962"/>
    <lineage>
        <taxon>Eukaryota</taxon>
        <taxon>Viridiplantae</taxon>
        <taxon>Chlorophyta</taxon>
        <taxon>core chlorophytes</taxon>
        <taxon>Chlorophyceae</taxon>
        <taxon>CS clade</taxon>
        <taxon>Chlamydomonadales</taxon>
        <taxon>Chlamydomonadaceae</taxon>
        <taxon>Chlamydomonas</taxon>
    </lineage>
</organism>
<evidence type="ECO:0000313" key="3">
    <source>
        <dbReference type="Proteomes" id="UP000232323"/>
    </source>
</evidence>
<dbReference type="EMBL" id="BEGY01000005">
    <property type="protein sequence ID" value="GAX73912.1"/>
    <property type="molecule type" value="Genomic_DNA"/>
</dbReference>
<dbReference type="PANTHER" id="PTHR31964:SF113">
    <property type="entry name" value="USPA DOMAIN-CONTAINING PROTEIN"/>
    <property type="match status" value="1"/>
</dbReference>